<proteinExistence type="predicted"/>
<feature type="compositionally biased region" description="Polar residues" evidence="1">
    <location>
        <begin position="30"/>
        <end position="47"/>
    </location>
</feature>
<sequence>MAAAWHRSAGAARGAVLELQQCSTPPWQATLPPSRTCATPSASSTPMATAPCSPPRSRVLSLLGIIKPHPSRSVVTLSTANTASSTGLVCLHVGVDHGVLCEGRRSRRAPDARLPWSAWCARACLELRCGAAFRQASFPRDQDRPDSDVVALTAAALAAGCVRRRVPARQPVLLLIIPPAPRKVYLIRDAGAVCVGIRSGVVGAGDVDAARKFAREADRRVGAQRGRTAVNLLFLTEFENENLVYVKGNGRTSQGNTSSWFEV</sequence>
<comment type="caution">
    <text evidence="2">The sequence shown here is derived from an EMBL/GenBank/DDBJ whole genome shotgun (WGS) entry which is preliminary data.</text>
</comment>
<feature type="region of interest" description="Disordered" evidence="1">
    <location>
        <begin position="30"/>
        <end position="53"/>
    </location>
</feature>
<dbReference type="Proteomes" id="UP000604825">
    <property type="component" value="Unassembled WGS sequence"/>
</dbReference>
<dbReference type="AlphaFoldDB" id="A0A811PBZ5"/>
<gene>
    <name evidence="2" type="ORF">NCGR_LOCUS24352</name>
</gene>
<organism evidence="2 3">
    <name type="scientific">Miscanthus lutarioriparius</name>
    <dbReference type="NCBI Taxonomy" id="422564"/>
    <lineage>
        <taxon>Eukaryota</taxon>
        <taxon>Viridiplantae</taxon>
        <taxon>Streptophyta</taxon>
        <taxon>Embryophyta</taxon>
        <taxon>Tracheophyta</taxon>
        <taxon>Spermatophyta</taxon>
        <taxon>Magnoliopsida</taxon>
        <taxon>Liliopsida</taxon>
        <taxon>Poales</taxon>
        <taxon>Poaceae</taxon>
        <taxon>PACMAD clade</taxon>
        <taxon>Panicoideae</taxon>
        <taxon>Andropogonodae</taxon>
        <taxon>Andropogoneae</taxon>
        <taxon>Saccharinae</taxon>
        <taxon>Miscanthus</taxon>
    </lineage>
</organism>
<evidence type="ECO:0000313" key="3">
    <source>
        <dbReference type="Proteomes" id="UP000604825"/>
    </source>
</evidence>
<accession>A0A811PBZ5</accession>
<reference evidence="2" key="1">
    <citation type="submission" date="2020-10" db="EMBL/GenBank/DDBJ databases">
        <authorList>
            <person name="Han B."/>
            <person name="Lu T."/>
            <person name="Zhao Q."/>
            <person name="Huang X."/>
            <person name="Zhao Y."/>
        </authorList>
    </citation>
    <scope>NUCLEOTIDE SEQUENCE</scope>
</reference>
<evidence type="ECO:0000256" key="1">
    <source>
        <dbReference type="SAM" id="MobiDB-lite"/>
    </source>
</evidence>
<name>A0A811PBZ5_9POAL</name>
<protein>
    <submittedName>
        <fullName evidence="2">Uncharacterized protein</fullName>
    </submittedName>
</protein>
<dbReference type="EMBL" id="CAJGYO010000006">
    <property type="protein sequence ID" value="CAD6236492.1"/>
    <property type="molecule type" value="Genomic_DNA"/>
</dbReference>
<evidence type="ECO:0000313" key="2">
    <source>
        <dbReference type="EMBL" id="CAD6236492.1"/>
    </source>
</evidence>
<keyword evidence="3" id="KW-1185">Reference proteome</keyword>